<evidence type="ECO:0000313" key="5">
    <source>
        <dbReference type="Proteomes" id="UP000291949"/>
    </source>
</evidence>
<dbReference type="RefSeq" id="WP_023351252.1">
    <property type="nucleotide sequence ID" value="NZ_CBCPJN010000002.1"/>
</dbReference>
<feature type="transmembrane region" description="Helical" evidence="1">
    <location>
        <begin position="107"/>
        <end position="128"/>
    </location>
</feature>
<organism evidence="4 5">
    <name type="scientific">Staphylococcus capitis</name>
    <dbReference type="NCBI Taxonomy" id="29388"/>
    <lineage>
        <taxon>Bacteria</taxon>
        <taxon>Bacillati</taxon>
        <taxon>Bacillota</taxon>
        <taxon>Bacilli</taxon>
        <taxon>Bacillales</taxon>
        <taxon>Staphylococcaceae</taxon>
        <taxon>Staphylococcus</taxon>
    </lineage>
</organism>
<keyword evidence="6" id="KW-1185">Reference proteome</keyword>
<proteinExistence type="predicted"/>
<dbReference type="Proteomes" id="UP000538955">
    <property type="component" value="Unassembled WGS sequence"/>
</dbReference>
<dbReference type="Proteomes" id="UP000291949">
    <property type="component" value="Unassembled WGS sequence"/>
</dbReference>
<dbReference type="EMBL" id="JABBMI010000080">
    <property type="protein sequence ID" value="NMK55198.1"/>
    <property type="molecule type" value="Genomic_DNA"/>
</dbReference>
<dbReference type="Pfam" id="PF05656">
    <property type="entry name" value="DUF805"/>
    <property type="match status" value="1"/>
</dbReference>
<gene>
    <name evidence="4" type="ORF">EQ811_06940</name>
    <name evidence="3" type="ORF">HHM13_10695</name>
    <name evidence="2" type="ORF">HHM24_10765</name>
</gene>
<evidence type="ECO:0000313" key="7">
    <source>
        <dbReference type="Proteomes" id="UP000550736"/>
    </source>
</evidence>
<accession>A0A7X9WGG2</accession>
<dbReference type="EMBL" id="SCHC01000002">
    <property type="protein sequence ID" value="TBW76598.1"/>
    <property type="molecule type" value="Genomic_DNA"/>
</dbReference>
<reference evidence="4 5" key="1">
    <citation type="journal article" date="2019" name="Sci. Transl. Med.">
        <title>Quorum sensing between bacterial species on the skin protects against epidermal injury in atopic dermatitis.</title>
        <authorList>
            <person name="Williams M.R."/>
        </authorList>
    </citation>
    <scope>NUCLEOTIDE SEQUENCE [LARGE SCALE GENOMIC DNA]</scope>
    <source>
        <strain evidence="4 5">H8</strain>
    </source>
</reference>
<evidence type="ECO:0000313" key="6">
    <source>
        <dbReference type="Proteomes" id="UP000538955"/>
    </source>
</evidence>
<feature type="transmembrane region" description="Helical" evidence="1">
    <location>
        <begin position="30"/>
        <end position="55"/>
    </location>
</feature>
<comment type="caution">
    <text evidence="4">The sequence shown here is derived from an EMBL/GenBank/DDBJ whole genome shotgun (WGS) entry which is preliminary data.</text>
</comment>
<evidence type="ECO:0000313" key="3">
    <source>
        <dbReference type="EMBL" id="NMK98528.1"/>
    </source>
</evidence>
<dbReference type="GO" id="GO:0005886">
    <property type="term" value="C:plasma membrane"/>
    <property type="evidence" value="ECO:0007669"/>
    <property type="project" value="TreeGrafter"/>
</dbReference>
<keyword evidence="1" id="KW-0812">Transmembrane</keyword>
<protein>
    <submittedName>
        <fullName evidence="4">DUF805 domain-containing protein</fullName>
    </submittedName>
</protein>
<sequence>MRQKARFGQALKLFWSNYVNFKGRSRRSEFWYAMLWNLIFMIPGIIGLFLGYVFIISGAISNKEGSLLFGGACLIIGGLWYLIYSLATLIPNLAILVRRFHDLSLSMLIPICFIVANFIIYIISNIIVENPNTSENGYALTFIMILNIFIWVFSIYVLVMTCLNSKKETNKYGPSPKFTDFNHSLDGENHNPLDKDE</sequence>
<evidence type="ECO:0000313" key="4">
    <source>
        <dbReference type="EMBL" id="TBW76598.1"/>
    </source>
</evidence>
<keyword evidence="1" id="KW-1133">Transmembrane helix</keyword>
<dbReference type="Proteomes" id="UP000550736">
    <property type="component" value="Unassembled WGS sequence"/>
</dbReference>
<evidence type="ECO:0000313" key="2">
    <source>
        <dbReference type="EMBL" id="NMK55198.1"/>
    </source>
</evidence>
<evidence type="ECO:0000256" key="1">
    <source>
        <dbReference type="SAM" id="Phobius"/>
    </source>
</evidence>
<dbReference type="InterPro" id="IPR008523">
    <property type="entry name" value="DUF805"/>
</dbReference>
<keyword evidence="1" id="KW-0472">Membrane</keyword>
<dbReference type="PANTHER" id="PTHR34980">
    <property type="entry name" value="INNER MEMBRANE PROTEIN-RELATED-RELATED"/>
    <property type="match status" value="1"/>
</dbReference>
<feature type="transmembrane region" description="Helical" evidence="1">
    <location>
        <begin position="140"/>
        <end position="163"/>
    </location>
</feature>
<dbReference type="AlphaFoldDB" id="A0A7X9WGG2"/>
<feature type="transmembrane region" description="Helical" evidence="1">
    <location>
        <begin position="67"/>
        <end position="95"/>
    </location>
</feature>
<reference evidence="6 7" key="2">
    <citation type="submission" date="2020-04" db="EMBL/GenBank/DDBJ databases">
        <title>The Epidemiology and Molecular Characteristics of Linezolid-Resistant Staphylococcus capitis in Huashan Hospital, Shanghai.</title>
        <authorList>
            <person name="Ding L."/>
            <person name="Li P."/>
            <person name="Yang Y."/>
            <person name="Lin D."/>
            <person name="Xu X."/>
        </authorList>
    </citation>
    <scope>NUCLEOTIDE SEQUENCE [LARGE SCALE GENOMIC DNA]</scope>
    <source>
        <strain evidence="3 7">12-86</strain>
        <strain evidence="2 6">17-84</strain>
    </source>
</reference>
<dbReference type="PANTHER" id="PTHR34980:SF2">
    <property type="entry name" value="INNER MEMBRANE PROTEIN YHAH-RELATED"/>
    <property type="match status" value="1"/>
</dbReference>
<dbReference type="EMBL" id="JABBLX010000044">
    <property type="protein sequence ID" value="NMK98528.1"/>
    <property type="molecule type" value="Genomic_DNA"/>
</dbReference>
<name>A0A7X9WGG2_STACP</name>